<reference evidence="10 11" key="1">
    <citation type="submission" date="2019-03" db="EMBL/GenBank/DDBJ databases">
        <title>Single cell metagenomics reveals metabolic interactions within the superorganism composed of flagellate Streblomastix strix and complex community of Bacteroidetes bacteria on its surface.</title>
        <authorList>
            <person name="Treitli S.C."/>
            <person name="Kolisko M."/>
            <person name="Husnik F."/>
            <person name="Keeling P."/>
            <person name="Hampl V."/>
        </authorList>
    </citation>
    <scope>NUCLEOTIDE SEQUENCE [LARGE SCALE GENOMIC DNA]</scope>
    <source>
        <strain evidence="10">ST1C</strain>
    </source>
</reference>
<dbReference type="FunFam" id="3.40.850.10:FF:000082">
    <property type="entry name" value="OSM3-like kinesin"/>
    <property type="match status" value="1"/>
</dbReference>
<feature type="binding site" evidence="6">
    <location>
        <begin position="93"/>
        <end position="100"/>
    </location>
    <ligand>
        <name>ATP</name>
        <dbReference type="ChEBI" id="CHEBI:30616"/>
    </ligand>
</feature>
<keyword evidence="2" id="KW-0963">Cytoplasm</keyword>
<dbReference type="PROSITE" id="PS00411">
    <property type="entry name" value="KINESIN_MOTOR_1"/>
    <property type="match status" value="1"/>
</dbReference>
<dbReference type="PROSITE" id="PS50067">
    <property type="entry name" value="KINESIN_MOTOR_2"/>
    <property type="match status" value="1"/>
</dbReference>
<dbReference type="GO" id="GO:0007018">
    <property type="term" value="P:microtubule-based movement"/>
    <property type="evidence" value="ECO:0007669"/>
    <property type="project" value="InterPro"/>
</dbReference>
<dbReference type="GO" id="GO:0005737">
    <property type="term" value="C:cytoplasm"/>
    <property type="evidence" value="ECO:0007669"/>
    <property type="project" value="UniProtKB-SubCell"/>
</dbReference>
<keyword evidence="3 6" id="KW-0547">Nucleotide-binding</keyword>
<dbReference type="InterPro" id="IPR027640">
    <property type="entry name" value="Kinesin-like_fam"/>
</dbReference>
<evidence type="ECO:0000256" key="6">
    <source>
        <dbReference type="PROSITE-ProRule" id="PRU00283"/>
    </source>
</evidence>
<dbReference type="GO" id="GO:0008017">
    <property type="term" value="F:microtubule binding"/>
    <property type="evidence" value="ECO:0007669"/>
    <property type="project" value="InterPro"/>
</dbReference>
<dbReference type="EMBL" id="SNRW01000122">
    <property type="protein sequence ID" value="KAA6403247.1"/>
    <property type="molecule type" value="Genomic_DNA"/>
</dbReference>
<dbReference type="SUPFAM" id="SSF52540">
    <property type="entry name" value="P-loop containing nucleoside triphosphate hydrolases"/>
    <property type="match status" value="1"/>
</dbReference>
<dbReference type="InterPro" id="IPR027417">
    <property type="entry name" value="P-loop_NTPase"/>
</dbReference>
<evidence type="ECO:0000256" key="7">
    <source>
        <dbReference type="RuleBase" id="RU000394"/>
    </source>
</evidence>
<keyword evidence="7" id="KW-0493">Microtubule</keyword>
<dbReference type="InterPro" id="IPR036961">
    <property type="entry name" value="Kinesin_motor_dom_sf"/>
</dbReference>
<sequence length="878" mass="100822">MDDNVRVMVRCRPLSSKEIEQKCQICVFVNQSIGSIRITRPESSKLTGSNEAKFQFDHTYGFDSKQQVIYEESCRLIVDGVLNGFNGTIFAYGQTGTGKTHTMEGVDGDPGVTPRAFEHIFAAIKKEDDSKKFLVAASYLEIYQEKLKDLLVKGKEGQLNIHESPENGIHVPDLTTVICENPQSIVKVMTQGKKRRTTASTNMNETSSRSHGIFMIRIECQDMINTDADGNTIVRVGKLNLVDLAGSERQEKTGAQGQQLSEANCINKSLMNLGDVIKKLTRKNPQHIPYRNSKLTRLLQDSLGGNAKTVMIANVGPADYNFDETFSTLRYANRAKQIKNKPIVNCTQDAMVLRLQEEIEQLKAQLAKQQQGGCPQSSIISSVGGERVIYHENTEAIKHLQEEMEKKVKEKDDALESEKGRLEEERKKIEDDLNRRKEELEKERLEREKTAKRLKQMEEKVIKGGSHLQKMEAKHKKELAEYERRKQEELRLKEAELEEERKKREQVIEEEKRKKDQEMEELMFEQKKRERELSIQLQKREQIEKDMKKKHASLEEEAISKKKMLDDLMKMYNESVAANKKLNEENQQIKIENKKVTHEQQKIQHDLEELKEEDNRKERTLAGLQDEMEEMQNEFELEKEQLVDTILGLEMEMKQDKMIIDYFIPPSEVEKIRKQTIWVEDGEVWDIIGSETAGNVVRGLLMPQYNQVIGTNGIIDEIKGVFQDIPDSYGSSITPPSSQDQRKRLVQGINNQQRIRPQSSNNNPGYGLGMSVNENQPVAPPIHQRRNNIGEGNSGRIGDNSIIQPSLDMPERATRDLDLDEIEQKSRISRMVSETLNAGEEEIMVEPVDNLPDIQYTQNIQQISIVYWNIVRPEMGRI</sequence>
<evidence type="ECO:0000256" key="1">
    <source>
        <dbReference type="ARBA" id="ARBA00004496"/>
    </source>
</evidence>
<accession>A0A5J4X7R5</accession>
<dbReference type="Proteomes" id="UP000324800">
    <property type="component" value="Unassembled WGS sequence"/>
</dbReference>
<proteinExistence type="inferred from homology"/>
<dbReference type="GO" id="GO:0005875">
    <property type="term" value="C:microtubule associated complex"/>
    <property type="evidence" value="ECO:0007669"/>
    <property type="project" value="TreeGrafter"/>
</dbReference>
<dbReference type="AlphaFoldDB" id="A0A5J4X7R5"/>
<dbReference type="InterPro" id="IPR001752">
    <property type="entry name" value="Kinesin_motor_dom"/>
</dbReference>
<gene>
    <name evidence="10" type="ORF">EZS28_001229</name>
</gene>
<dbReference type="SMART" id="SM00129">
    <property type="entry name" value="KISc"/>
    <property type="match status" value="1"/>
</dbReference>
<evidence type="ECO:0000256" key="5">
    <source>
        <dbReference type="ARBA" id="ARBA00023054"/>
    </source>
</evidence>
<organism evidence="10 11">
    <name type="scientific">Streblomastix strix</name>
    <dbReference type="NCBI Taxonomy" id="222440"/>
    <lineage>
        <taxon>Eukaryota</taxon>
        <taxon>Metamonada</taxon>
        <taxon>Preaxostyla</taxon>
        <taxon>Oxymonadida</taxon>
        <taxon>Streblomastigidae</taxon>
        <taxon>Streblomastix</taxon>
    </lineage>
</organism>
<dbReference type="GO" id="GO:0005874">
    <property type="term" value="C:microtubule"/>
    <property type="evidence" value="ECO:0007669"/>
    <property type="project" value="UniProtKB-KW"/>
</dbReference>
<evidence type="ECO:0000313" key="11">
    <source>
        <dbReference type="Proteomes" id="UP000324800"/>
    </source>
</evidence>
<comment type="caution">
    <text evidence="10">The sequence shown here is derived from an EMBL/GenBank/DDBJ whole genome shotgun (WGS) entry which is preliminary data.</text>
</comment>
<comment type="subcellular location">
    <subcellularLocation>
        <location evidence="1">Cytoplasm</location>
    </subcellularLocation>
</comment>
<dbReference type="OrthoDB" id="3176171at2759"/>
<dbReference type="PRINTS" id="PR00380">
    <property type="entry name" value="KINESINHEAVY"/>
</dbReference>
<protein>
    <recommendedName>
        <fullName evidence="7">Kinesin-like protein</fullName>
    </recommendedName>
</protein>
<feature type="domain" description="Kinesin motor" evidence="9">
    <location>
        <begin position="4"/>
        <end position="338"/>
    </location>
</feature>
<dbReference type="InterPro" id="IPR019821">
    <property type="entry name" value="Kinesin_motor_CS"/>
</dbReference>
<dbReference type="PANTHER" id="PTHR47969:SF15">
    <property type="entry name" value="CHROMOSOME-ASSOCIATED KINESIN KIF4A-RELATED"/>
    <property type="match status" value="1"/>
</dbReference>
<dbReference type="GO" id="GO:0003777">
    <property type="term" value="F:microtubule motor activity"/>
    <property type="evidence" value="ECO:0007669"/>
    <property type="project" value="InterPro"/>
</dbReference>
<dbReference type="PANTHER" id="PTHR47969">
    <property type="entry name" value="CHROMOSOME-ASSOCIATED KINESIN KIF4A-RELATED"/>
    <property type="match status" value="1"/>
</dbReference>
<dbReference type="Pfam" id="PF00225">
    <property type="entry name" value="Kinesin"/>
    <property type="match status" value="1"/>
</dbReference>
<evidence type="ECO:0000313" key="10">
    <source>
        <dbReference type="EMBL" id="KAA6403247.1"/>
    </source>
</evidence>
<evidence type="ECO:0000259" key="9">
    <source>
        <dbReference type="PROSITE" id="PS50067"/>
    </source>
</evidence>
<dbReference type="Gene3D" id="3.40.850.10">
    <property type="entry name" value="Kinesin motor domain"/>
    <property type="match status" value="1"/>
</dbReference>
<dbReference type="GO" id="GO:0007052">
    <property type="term" value="P:mitotic spindle organization"/>
    <property type="evidence" value="ECO:0007669"/>
    <property type="project" value="TreeGrafter"/>
</dbReference>
<evidence type="ECO:0000256" key="4">
    <source>
        <dbReference type="ARBA" id="ARBA00022840"/>
    </source>
</evidence>
<keyword evidence="4 6" id="KW-0067">ATP-binding</keyword>
<dbReference type="GO" id="GO:0051231">
    <property type="term" value="P:spindle elongation"/>
    <property type="evidence" value="ECO:0007669"/>
    <property type="project" value="TreeGrafter"/>
</dbReference>
<dbReference type="GO" id="GO:0005524">
    <property type="term" value="F:ATP binding"/>
    <property type="evidence" value="ECO:0007669"/>
    <property type="project" value="UniProtKB-UniRule"/>
</dbReference>
<keyword evidence="6 7" id="KW-0505">Motor protein</keyword>
<comment type="similarity">
    <text evidence="6 7">Belongs to the TRAFAC class myosin-kinesin ATPase superfamily. Kinesin family.</text>
</comment>
<evidence type="ECO:0000256" key="2">
    <source>
        <dbReference type="ARBA" id="ARBA00022490"/>
    </source>
</evidence>
<evidence type="ECO:0000256" key="8">
    <source>
        <dbReference type="SAM" id="Coils"/>
    </source>
</evidence>
<feature type="coiled-coil region" evidence="8">
    <location>
        <begin position="352"/>
        <end position="645"/>
    </location>
</feature>
<name>A0A5J4X7R5_9EUKA</name>
<keyword evidence="5 8" id="KW-0175">Coiled coil</keyword>
<evidence type="ECO:0000256" key="3">
    <source>
        <dbReference type="ARBA" id="ARBA00022741"/>
    </source>
</evidence>